<evidence type="ECO:0000256" key="9">
    <source>
        <dbReference type="RuleBase" id="RU003942"/>
    </source>
</evidence>
<dbReference type="EMBL" id="RCHD01000022">
    <property type="protein sequence ID" value="RLL34816.1"/>
    <property type="molecule type" value="Genomic_DNA"/>
</dbReference>
<accession>A0A498CZV5</accession>
<evidence type="ECO:0000256" key="1">
    <source>
        <dbReference type="ARBA" id="ARBA00004651"/>
    </source>
</evidence>
<evidence type="ECO:0000256" key="4">
    <source>
        <dbReference type="ARBA" id="ARBA00022692"/>
    </source>
</evidence>
<feature type="transmembrane region" description="Helical" evidence="10">
    <location>
        <begin position="79"/>
        <end position="97"/>
    </location>
</feature>
<dbReference type="GO" id="GO:0005886">
    <property type="term" value="C:plasma membrane"/>
    <property type="evidence" value="ECO:0007669"/>
    <property type="project" value="UniProtKB-SubCell"/>
</dbReference>
<keyword evidence="5 10" id="KW-1133">Transmembrane helix</keyword>
<evidence type="ECO:0000256" key="5">
    <source>
        <dbReference type="ARBA" id="ARBA00022989"/>
    </source>
</evidence>
<keyword evidence="4 9" id="KW-0812">Transmembrane</keyword>
<dbReference type="Pfam" id="PF00893">
    <property type="entry name" value="Multi_Drug_Res"/>
    <property type="match status" value="1"/>
</dbReference>
<proteinExistence type="inferred from homology"/>
<evidence type="ECO:0000313" key="12">
    <source>
        <dbReference type="Proteomes" id="UP000267166"/>
    </source>
</evidence>
<protein>
    <recommendedName>
        <fullName evidence="8">Guanidinium exporter</fullName>
    </recommendedName>
</protein>
<feature type="transmembrane region" description="Helical" evidence="10">
    <location>
        <begin position="54"/>
        <end position="73"/>
    </location>
</feature>
<evidence type="ECO:0000256" key="8">
    <source>
        <dbReference type="ARBA" id="ARBA00039168"/>
    </source>
</evidence>
<keyword evidence="2" id="KW-0813">Transport</keyword>
<comment type="subcellular location">
    <subcellularLocation>
        <location evidence="1 9">Cell membrane</location>
        <topology evidence="1 9">Multi-pass membrane protein</topology>
    </subcellularLocation>
</comment>
<organism evidence="11 12">
    <name type="scientific">Acinetobacter cumulans</name>
    <dbReference type="NCBI Taxonomy" id="2136182"/>
    <lineage>
        <taxon>Bacteria</taxon>
        <taxon>Pseudomonadati</taxon>
        <taxon>Pseudomonadota</taxon>
        <taxon>Gammaproteobacteria</taxon>
        <taxon>Moraxellales</taxon>
        <taxon>Moraxellaceae</taxon>
        <taxon>Acinetobacter</taxon>
    </lineage>
</organism>
<dbReference type="InterPro" id="IPR037185">
    <property type="entry name" value="EmrE-like"/>
</dbReference>
<feature type="transmembrane region" description="Helical" evidence="10">
    <location>
        <begin position="27"/>
        <end position="47"/>
    </location>
</feature>
<keyword evidence="6 10" id="KW-0472">Membrane</keyword>
<dbReference type="RefSeq" id="WP_121594530.1">
    <property type="nucleotide sequence ID" value="NZ_RCHD01000022.1"/>
</dbReference>
<comment type="caution">
    <text evidence="11">The sequence shown here is derived from an EMBL/GenBank/DDBJ whole genome shotgun (WGS) entry which is preliminary data.</text>
</comment>
<evidence type="ECO:0000256" key="2">
    <source>
        <dbReference type="ARBA" id="ARBA00022448"/>
    </source>
</evidence>
<dbReference type="InterPro" id="IPR045324">
    <property type="entry name" value="Small_multidrug_res"/>
</dbReference>
<dbReference type="PANTHER" id="PTHR30561">
    <property type="entry name" value="SMR FAMILY PROTON-DEPENDENT DRUG EFFLUX TRANSPORTER SUGE"/>
    <property type="match status" value="1"/>
</dbReference>
<evidence type="ECO:0000313" key="11">
    <source>
        <dbReference type="EMBL" id="RLL34816.1"/>
    </source>
</evidence>
<name>A0A498CZV5_9GAMM</name>
<dbReference type="Gene3D" id="1.10.3730.20">
    <property type="match status" value="1"/>
</dbReference>
<evidence type="ECO:0000256" key="6">
    <source>
        <dbReference type="ARBA" id="ARBA00023136"/>
    </source>
</evidence>
<gene>
    <name evidence="11" type="ORF">D9K80_10410</name>
</gene>
<dbReference type="AlphaFoldDB" id="A0A498CZV5"/>
<dbReference type="Proteomes" id="UP000267166">
    <property type="component" value="Unassembled WGS sequence"/>
</dbReference>
<sequence>MAWLYIFIASVLEVGWAIGLKLSTTLPHWLGTAVLIVGSFIFLILAANKMKPSYAYVFFVVFGTVGTFLFDILFMGKSVNIISIIAIIVIIIGVVRLKQIGE</sequence>
<dbReference type="SUPFAM" id="SSF103481">
    <property type="entry name" value="Multidrug resistance efflux transporter EmrE"/>
    <property type="match status" value="1"/>
</dbReference>
<dbReference type="InterPro" id="IPR000390">
    <property type="entry name" value="Small_drug/metabolite_transptr"/>
</dbReference>
<dbReference type="PANTHER" id="PTHR30561:SF0">
    <property type="entry name" value="GUANIDINIUM EXPORTER"/>
    <property type="match status" value="1"/>
</dbReference>
<dbReference type="GO" id="GO:0022857">
    <property type="term" value="F:transmembrane transporter activity"/>
    <property type="evidence" value="ECO:0007669"/>
    <property type="project" value="InterPro"/>
</dbReference>
<reference evidence="11 12" key="1">
    <citation type="submission" date="2018-09" db="EMBL/GenBank/DDBJ databases">
        <title>The draft genome of Acinetobacter sp. strains.</title>
        <authorList>
            <person name="Qin J."/>
            <person name="Feng Y."/>
            <person name="Zong Z."/>
        </authorList>
    </citation>
    <scope>NUCLEOTIDE SEQUENCE [LARGE SCALE GENOMIC DNA]</scope>
    <source>
        <strain evidence="11 12">WCHAc060003</strain>
    </source>
</reference>
<comment type="similarity">
    <text evidence="7">Belongs to the drug/metabolite transporter (DMT) superfamily. Small multidrug resistance (SMR) (TC 2.A.7.1) family. Gdx/SugE subfamily.</text>
</comment>
<evidence type="ECO:0000256" key="3">
    <source>
        <dbReference type="ARBA" id="ARBA00022475"/>
    </source>
</evidence>
<evidence type="ECO:0000256" key="7">
    <source>
        <dbReference type="ARBA" id="ARBA00038151"/>
    </source>
</evidence>
<evidence type="ECO:0000256" key="10">
    <source>
        <dbReference type="SAM" id="Phobius"/>
    </source>
</evidence>
<keyword evidence="3" id="KW-1003">Cell membrane</keyword>